<keyword evidence="10" id="KW-0804">Transcription</keyword>
<protein>
    <recommendedName>
        <fullName evidence="14">C2H2-type domain-containing protein</fullName>
    </recommendedName>
</protein>
<dbReference type="Ensembl" id="ENSSMAT00000039694.1">
    <property type="protein sequence ID" value="ENSSMAP00000064255.1"/>
    <property type="gene ID" value="ENSSMAG00000035057.1"/>
</dbReference>
<dbReference type="Gene3D" id="3.30.160.60">
    <property type="entry name" value="Classic Zinc Finger"/>
    <property type="match status" value="8"/>
</dbReference>
<dbReference type="PANTHER" id="PTHR24396">
    <property type="entry name" value="ZINC FINGER PROTEIN"/>
    <property type="match status" value="1"/>
</dbReference>
<feature type="domain" description="C2H2-type" evidence="14">
    <location>
        <begin position="121"/>
        <end position="148"/>
    </location>
</feature>
<feature type="domain" description="C2H2-type" evidence="14">
    <location>
        <begin position="228"/>
        <end position="255"/>
    </location>
</feature>
<dbReference type="FunFam" id="3.30.160.60:FF:000385">
    <property type="entry name" value="Zinc finger protein 236 variant"/>
    <property type="match status" value="1"/>
</dbReference>
<reference evidence="15" key="1">
    <citation type="submission" date="2023-05" db="EMBL/GenBank/DDBJ databases">
        <title>High-quality long-read genome of Scophthalmus maximus.</title>
        <authorList>
            <person name="Lien S."/>
            <person name="Martinez P."/>
        </authorList>
    </citation>
    <scope>NUCLEOTIDE SEQUENCE [LARGE SCALE GENOMIC DNA]</scope>
</reference>
<comment type="function">
    <text evidence="1">May be involved in transcriptional regulation.</text>
</comment>
<evidence type="ECO:0000256" key="12">
    <source>
        <dbReference type="PROSITE-ProRule" id="PRU00042"/>
    </source>
</evidence>
<accession>A0A8D3DXJ6</accession>
<feature type="domain" description="C2H2-type" evidence="14">
    <location>
        <begin position="256"/>
        <end position="283"/>
    </location>
</feature>
<evidence type="ECO:0000313" key="15">
    <source>
        <dbReference type="Ensembl" id="ENSSMAP00000064255.1"/>
    </source>
</evidence>
<evidence type="ECO:0000256" key="6">
    <source>
        <dbReference type="ARBA" id="ARBA00022771"/>
    </source>
</evidence>
<comment type="subcellular location">
    <subcellularLocation>
        <location evidence="2">Nucleus</location>
    </subcellularLocation>
</comment>
<evidence type="ECO:0000256" key="9">
    <source>
        <dbReference type="ARBA" id="ARBA00023125"/>
    </source>
</evidence>
<dbReference type="Proteomes" id="UP000694558">
    <property type="component" value="Chromosome 1"/>
</dbReference>
<reference evidence="15" key="2">
    <citation type="submission" date="2025-08" db="UniProtKB">
        <authorList>
            <consortium name="Ensembl"/>
        </authorList>
    </citation>
    <scope>IDENTIFICATION</scope>
</reference>
<dbReference type="InterPro" id="IPR013087">
    <property type="entry name" value="Znf_C2H2_type"/>
</dbReference>
<sequence>MLYDLIVVVFRTFELISPLFLQQALENSGLSVVQPQPGEATSRDSQNQTTGGAAVEHKKVQGPERLAREKKRSIFKKPIQMPGRAAPSFHGHKSTAVSLRAVSHAFLFPGSIREENGVRWHGCPYCSKEFKKPSDLVRHIRIHTHEKPFKCKQCFRAFAVKSTLTAHMKTHTGIKAFECQCCLKCFSTSGSMKVHMRLHTGDKRCQFCSKAYKKSSHLKQSHTGERPYKCVQCSRGFASSGVLKAHIRTHSGLKAYKCLMCDTTFTTSGSLRRHMTTHSDLRPYMCPYCQKTFKSSPNCRNHLKQHVRSHTGEKPYRCHLCGRAFVSAGVLKSHLNTHTGELALLSSCYRR</sequence>
<dbReference type="GO" id="GO:0008270">
    <property type="term" value="F:zinc ion binding"/>
    <property type="evidence" value="ECO:0007669"/>
    <property type="project" value="UniProtKB-KW"/>
</dbReference>
<dbReference type="GO" id="GO:0000981">
    <property type="term" value="F:DNA-binding transcription factor activity, RNA polymerase II-specific"/>
    <property type="evidence" value="ECO:0007669"/>
    <property type="project" value="TreeGrafter"/>
</dbReference>
<keyword evidence="9" id="KW-0238">DNA-binding</keyword>
<feature type="domain" description="C2H2-type" evidence="14">
    <location>
        <begin position="149"/>
        <end position="176"/>
    </location>
</feature>
<evidence type="ECO:0000256" key="8">
    <source>
        <dbReference type="ARBA" id="ARBA00023015"/>
    </source>
</evidence>
<feature type="domain" description="C2H2-type" evidence="14">
    <location>
        <begin position="177"/>
        <end position="204"/>
    </location>
</feature>
<dbReference type="PROSITE" id="PS00028">
    <property type="entry name" value="ZINC_FINGER_C2H2_1"/>
    <property type="match status" value="7"/>
</dbReference>
<keyword evidence="4" id="KW-0479">Metal-binding</keyword>
<dbReference type="FunFam" id="3.30.160.60:FF:000573">
    <property type="entry name" value="Putative zinc finger protein 236"/>
    <property type="match status" value="1"/>
</dbReference>
<proteinExistence type="inferred from homology"/>
<evidence type="ECO:0000259" key="14">
    <source>
        <dbReference type="PROSITE" id="PS50157"/>
    </source>
</evidence>
<evidence type="ECO:0000256" key="1">
    <source>
        <dbReference type="ARBA" id="ARBA00003767"/>
    </source>
</evidence>
<feature type="domain" description="C2H2-type" evidence="14">
    <location>
        <begin position="284"/>
        <end position="315"/>
    </location>
</feature>
<dbReference type="SUPFAM" id="SSF57667">
    <property type="entry name" value="beta-beta-alpha zinc fingers"/>
    <property type="match status" value="4"/>
</dbReference>
<keyword evidence="5" id="KW-0677">Repeat</keyword>
<keyword evidence="11" id="KW-0539">Nucleus</keyword>
<keyword evidence="6 12" id="KW-0863">Zinc-finger</keyword>
<evidence type="ECO:0000256" key="2">
    <source>
        <dbReference type="ARBA" id="ARBA00004123"/>
    </source>
</evidence>
<evidence type="ECO:0000256" key="5">
    <source>
        <dbReference type="ARBA" id="ARBA00022737"/>
    </source>
</evidence>
<dbReference type="FunFam" id="3.30.160.60:FF:000226">
    <property type="entry name" value="Zinc finger protein 236 variant"/>
    <property type="match status" value="1"/>
</dbReference>
<dbReference type="GO" id="GO:0000978">
    <property type="term" value="F:RNA polymerase II cis-regulatory region sequence-specific DNA binding"/>
    <property type="evidence" value="ECO:0007669"/>
    <property type="project" value="TreeGrafter"/>
</dbReference>
<comment type="similarity">
    <text evidence="3">Belongs to the krueppel C2H2-type zinc-finger protein family.</text>
</comment>
<evidence type="ECO:0000256" key="13">
    <source>
        <dbReference type="SAM" id="MobiDB-lite"/>
    </source>
</evidence>
<dbReference type="FunFam" id="3.30.160.60:FF:000264">
    <property type="entry name" value="Zinc finger protein 236"/>
    <property type="match status" value="1"/>
</dbReference>
<dbReference type="FunFam" id="3.30.160.60:FF:000376">
    <property type="entry name" value="Zinc finger protein 236"/>
    <property type="match status" value="2"/>
</dbReference>
<evidence type="ECO:0000256" key="7">
    <source>
        <dbReference type="ARBA" id="ARBA00022833"/>
    </source>
</evidence>
<evidence type="ECO:0000256" key="4">
    <source>
        <dbReference type="ARBA" id="ARBA00022723"/>
    </source>
</evidence>
<feature type="domain" description="C2H2-type" evidence="14">
    <location>
        <begin position="316"/>
        <end position="343"/>
    </location>
</feature>
<keyword evidence="8" id="KW-0805">Transcription regulation</keyword>
<dbReference type="InterPro" id="IPR036236">
    <property type="entry name" value="Znf_C2H2_sf"/>
</dbReference>
<evidence type="ECO:0000313" key="16">
    <source>
        <dbReference type="Proteomes" id="UP000694558"/>
    </source>
</evidence>
<evidence type="ECO:0000256" key="10">
    <source>
        <dbReference type="ARBA" id="ARBA00023163"/>
    </source>
</evidence>
<dbReference type="GeneTree" id="ENSGT00940000156787"/>
<dbReference type="GO" id="GO:0005634">
    <property type="term" value="C:nucleus"/>
    <property type="evidence" value="ECO:0007669"/>
    <property type="project" value="UniProtKB-SubCell"/>
</dbReference>
<dbReference type="AlphaFoldDB" id="A0A8D3DXJ6"/>
<dbReference type="PANTHER" id="PTHR24396:SF21">
    <property type="entry name" value="ZINC FINGER PROTEIN 236"/>
    <property type="match status" value="1"/>
</dbReference>
<organism evidence="15 16">
    <name type="scientific">Scophthalmus maximus</name>
    <name type="common">Turbot</name>
    <name type="synonym">Psetta maxima</name>
    <dbReference type="NCBI Taxonomy" id="52904"/>
    <lineage>
        <taxon>Eukaryota</taxon>
        <taxon>Metazoa</taxon>
        <taxon>Chordata</taxon>
        <taxon>Craniata</taxon>
        <taxon>Vertebrata</taxon>
        <taxon>Euteleostomi</taxon>
        <taxon>Actinopterygii</taxon>
        <taxon>Neopterygii</taxon>
        <taxon>Teleostei</taxon>
        <taxon>Neoteleostei</taxon>
        <taxon>Acanthomorphata</taxon>
        <taxon>Carangaria</taxon>
        <taxon>Pleuronectiformes</taxon>
        <taxon>Pleuronectoidei</taxon>
        <taxon>Scophthalmidae</taxon>
        <taxon>Scophthalmus</taxon>
    </lineage>
</organism>
<dbReference type="SMART" id="SM00355">
    <property type="entry name" value="ZnF_C2H2"/>
    <property type="match status" value="7"/>
</dbReference>
<evidence type="ECO:0000256" key="11">
    <source>
        <dbReference type="ARBA" id="ARBA00023242"/>
    </source>
</evidence>
<evidence type="ECO:0000256" key="3">
    <source>
        <dbReference type="ARBA" id="ARBA00006991"/>
    </source>
</evidence>
<dbReference type="PROSITE" id="PS50157">
    <property type="entry name" value="ZINC_FINGER_C2H2_2"/>
    <property type="match status" value="7"/>
</dbReference>
<feature type="region of interest" description="Disordered" evidence="13">
    <location>
        <begin position="32"/>
        <end position="59"/>
    </location>
</feature>
<dbReference type="FunFam" id="3.30.160.60:FF:001017">
    <property type="entry name" value="Zinc finger protein 236 variant"/>
    <property type="match status" value="1"/>
</dbReference>
<name>A0A8D3DXJ6_SCOMX</name>
<dbReference type="Pfam" id="PF00096">
    <property type="entry name" value="zf-C2H2"/>
    <property type="match status" value="6"/>
</dbReference>
<keyword evidence="7" id="KW-0862">Zinc</keyword>
<dbReference type="InterPro" id="IPR051643">
    <property type="entry name" value="Transcr_Reg_ZincFinger"/>
</dbReference>